<gene>
    <name evidence="1" type="ORF">NSMM_680002</name>
</gene>
<proteinExistence type="predicted"/>
<dbReference type="AlphaFoldDB" id="A0A1G5SHL7"/>
<evidence type="ECO:0000313" key="1">
    <source>
        <dbReference type="EMBL" id="SCZ86705.1"/>
    </source>
</evidence>
<name>A0A1G5SHL7_9PROT</name>
<sequence>MYVINPDNHTYASGEIYSAMSNANFPCGSAHDFAAVSTQDAITGQHGL</sequence>
<reference evidence="1 2" key="1">
    <citation type="submission" date="2016-10" db="EMBL/GenBank/DDBJ databases">
        <authorList>
            <person name="de Groot N.N."/>
        </authorList>
    </citation>
    <scope>NUCLEOTIDE SEQUENCE [LARGE SCALE GENOMIC DNA]</scope>
    <source>
        <strain evidence="1">1</strain>
    </source>
</reference>
<keyword evidence="2" id="KW-1185">Reference proteome</keyword>
<evidence type="ECO:0000313" key="2">
    <source>
        <dbReference type="Proteomes" id="UP000198729"/>
    </source>
</evidence>
<organism evidence="1 2">
    <name type="scientific">Nitrosomonas mobilis</name>
    <dbReference type="NCBI Taxonomy" id="51642"/>
    <lineage>
        <taxon>Bacteria</taxon>
        <taxon>Pseudomonadati</taxon>
        <taxon>Pseudomonadota</taxon>
        <taxon>Betaproteobacteria</taxon>
        <taxon>Nitrosomonadales</taxon>
        <taxon>Nitrosomonadaceae</taxon>
        <taxon>Nitrosomonas</taxon>
    </lineage>
</organism>
<dbReference type="Proteomes" id="UP000198729">
    <property type="component" value="Unassembled WGS sequence"/>
</dbReference>
<dbReference type="EMBL" id="FMWO01000078">
    <property type="protein sequence ID" value="SCZ86705.1"/>
    <property type="molecule type" value="Genomic_DNA"/>
</dbReference>
<accession>A0A1G5SHL7</accession>
<protein>
    <submittedName>
        <fullName evidence="1">Uncharacterized protein</fullName>
    </submittedName>
</protein>